<evidence type="ECO:0000256" key="1">
    <source>
        <dbReference type="SAM" id="Coils"/>
    </source>
</evidence>
<proteinExistence type="predicted"/>
<dbReference type="EMBL" id="AVOT02002225">
    <property type="protein sequence ID" value="MBW0469578.1"/>
    <property type="molecule type" value="Genomic_DNA"/>
</dbReference>
<gene>
    <name evidence="2" type="ORF">O181_009293</name>
</gene>
<feature type="coiled-coil region" evidence="1">
    <location>
        <begin position="82"/>
        <end position="109"/>
    </location>
</feature>
<name>A0A9Q3BQV1_9BASI</name>
<comment type="caution">
    <text evidence="2">The sequence shown here is derived from an EMBL/GenBank/DDBJ whole genome shotgun (WGS) entry which is preliminary data.</text>
</comment>
<sequence length="122" mass="14466">MTSNDGKSTETSIEMGIEGNSINHHFTVLKGKGYRRKLDQETQACNVHFNLSPKKTQSMFGVLEPRISRLKEYLKIHQDLKLLEMNTKKEEVTLQHEEKKEELNFYKERQEKKFRPKIEQDQ</sequence>
<evidence type="ECO:0000313" key="3">
    <source>
        <dbReference type="Proteomes" id="UP000765509"/>
    </source>
</evidence>
<keyword evidence="1" id="KW-0175">Coiled coil</keyword>
<organism evidence="2 3">
    <name type="scientific">Austropuccinia psidii MF-1</name>
    <dbReference type="NCBI Taxonomy" id="1389203"/>
    <lineage>
        <taxon>Eukaryota</taxon>
        <taxon>Fungi</taxon>
        <taxon>Dikarya</taxon>
        <taxon>Basidiomycota</taxon>
        <taxon>Pucciniomycotina</taxon>
        <taxon>Pucciniomycetes</taxon>
        <taxon>Pucciniales</taxon>
        <taxon>Sphaerophragmiaceae</taxon>
        <taxon>Austropuccinia</taxon>
    </lineage>
</organism>
<accession>A0A9Q3BQV1</accession>
<dbReference type="AlphaFoldDB" id="A0A9Q3BQV1"/>
<reference evidence="2" key="1">
    <citation type="submission" date="2021-03" db="EMBL/GenBank/DDBJ databases">
        <title>Draft genome sequence of rust myrtle Austropuccinia psidii MF-1, a brazilian biotype.</title>
        <authorList>
            <person name="Quecine M.C."/>
            <person name="Pachon D.M.R."/>
            <person name="Bonatelli M.L."/>
            <person name="Correr F.H."/>
            <person name="Franceschini L.M."/>
            <person name="Leite T.F."/>
            <person name="Margarido G.R.A."/>
            <person name="Almeida C.A."/>
            <person name="Ferrarezi J.A."/>
            <person name="Labate C.A."/>
        </authorList>
    </citation>
    <scope>NUCLEOTIDE SEQUENCE</scope>
    <source>
        <strain evidence="2">MF-1</strain>
    </source>
</reference>
<protein>
    <submittedName>
        <fullName evidence="2">Uncharacterized protein</fullName>
    </submittedName>
</protein>
<keyword evidence="3" id="KW-1185">Reference proteome</keyword>
<dbReference type="Proteomes" id="UP000765509">
    <property type="component" value="Unassembled WGS sequence"/>
</dbReference>
<evidence type="ECO:0000313" key="2">
    <source>
        <dbReference type="EMBL" id="MBW0469578.1"/>
    </source>
</evidence>